<dbReference type="OrthoDB" id="3668964at2"/>
<dbReference type="InterPro" id="IPR025890">
    <property type="entry name" value="Abhydrolase_bac"/>
</dbReference>
<dbReference type="AlphaFoldDB" id="A0A5C5BD54"/>
<dbReference type="SUPFAM" id="SSF53474">
    <property type="entry name" value="alpha/beta-Hydrolases"/>
    <property type="match status" value="1"/>
</dbReference>
<evidence type="ECO:0000313" key="2">
    <source>
        <dbReference type="EMBL" id="TNU75819.1"/>
    </source>
</evidence>
<keyword evidence="3" id="KW-1185">Reference proteome</keyword>
<dbReference type="InterPro" id="IPR029058">
    <property type="entry name" value="AB_hydrolase_fold"/>
</dbReference>
<gene>
    <name evidence="2" type="ORF">FH969_05865</name>
</gene>
<dbReference type="EMBL" id="VENP01000015">
    <property type="protein sequence ID" value="TNU75819.1"/>
    <property type="molecule type" value="Genomic_DNA"/>
</dbReference>
<sequence length="364" mass="38375">MPTPPVPQAGLRPTLLSWLSTPRHALTSGEVNRAEALAWQHRARARLAALLAVPFDPVPLDPRALETVQLDGYRRTMLAFDTAPGTSAIAWWVVPDGVDPAEQPGGTPALIATPGHGIGARDLLAMDAVGHPRPEGEGYQQDYALRAVRLGVPTLVVEPLGFGVRRDHAAGTPDDDASECAAGSLLASMLGTSLPALRVNDLRRAVDLLPALGADPDRIGLVGISGGGQLALWTGALDPRIAVVGVSCYLNTFATSVLAMEHCACNAAPGLAVELDMPDLAALVAPRPLLVEAGLRDPIFPIQGTRAALDVVRRAYAALDATDLLLEDVFDGGHAWSGRLLPELLAHLQPRDTRPRPSLPERLA</sequence>
<name>A0A5C5BD54_9MICO</name>
<dbReference type="PANTHER" id="PTHR22946:SF8">
    <property type="entry name" value="ACETYL XYLAN ESTERASE DOMAIN-CONTAINING PROTEIN"/>
    <property type="match status" value="1"/>
</dbReference>
<dbReference type="Pfam" id="PF12715">
    <property type="entry name" value="Abhydrolase_7"/>
    <property type="match status" value="1"/>
</dbReference>
<reference evidence="2 3" key="1">
    <citation type="submission" date="2019-06" db="EMBL/GenBank/DDBJ databases">
        <title>Draft genome sequence of Miniimonas arenae KCTC 19750T isolated from sea sand.</title>
        <authorList>
            <person name="Park S.-J."/>
        </authorList>
    </citation>
    <scope>NUCLEOTIDE SEQUENCE [LARGE SCALE GENOMIC DNA]</scope>
    <source>
        <strain evidence="2 3">KCTC 19750</strain>
    </source>
</reference>
<evidence type="ECO:0000313" key="3">
    <source>
        <dbReference type="Proteomes" id="UP000313849"/>
    </source>
</evidence>
<proteinExistence type="inferred from homology"/>
<comment type="similarity">
    <text evidence="1">Belongs to the AB hydrolase superfamily.</text>
</comment>
<dbReference type="InterPro" id="IPR050261">
    <property type="entry name" value="FrsA_esterase"/>
</dbReference>
<protein>
    <submittedName>
        <fullName evidence="2">Acetylxylan esterase</fullName>
    </submittedName>
</protein>
<evidence type="ECO:0000256" key="1">
    <source>
        <dbReference type="ARBA" id="ARBA00008645"/>
    </source>
</evidence>
<accession>A0A5C5BD54</accession>
<comment type="caution">
    <text evidence="2">The sequence shown here is derived from an EMBL/GenBank/DDBJ whole genome shotgun (WGS) entry which is preliminary data.</text>
</comment>
<organism evidence="2 3">
    <name type="scientific">Miniimonas arenae</name>
    <dbReference type="NCBI Taxonomy" id="676201"/>
    <lineage>
        <taxon>Bacteria</taxon>
        <taxon>Bacillati</taxon>
        <taxon>Actinomycetota</taxon>
        <taxon>Actinomycetes</taxon>
        <taxon>Micrococcales</taxon>
        <taxon>Beutenbergiaceae</taxon>
        <taxon>Miniimonas</taxon>
    </lineage>
</organism>
<dbReference type="PANTHER" id="PTHR22946">
    <property type="entry name" value="DIENELACTONE HYDROLASE DOMAIN-CONTAINING PROTEIN-RELATED"/>
    <property type="match status" value="1"/>
</dbReference>
<dbReference type="Gene3D" id="3.40.50.1820">
    <property type="entry name" value="alpha/beta hydrolase"/>
    <property type="match status" value="1"/>
</dbReference>
<dbReference type="Proteomes" id="UP000313849">
    <property type="component" value="Unassembled WGS sequence"/>
</dbReference>